<proteinExistence type="predicted"/>
<accession>Q2IGI9</accession>
<dbReference type="KEGG" id="ade:Adeh_3932"/>
<dbReference type="AlphaFoldDB" id="Q2IGI9"/>
<protein>
    <recommendedName>
        <fullName evidence="1">DUF302 domain-containing protein</fullName>
    </recommendedName>
</protein>
<dbReference type="InterPro" id="IPR005180">
    <property type="entry name" value="DUF302"/>
</dbReference>
<dbReference type="RefSeq" id="WP_011422978.1">
    <property type="nucleotide sequence ID" value="NC_007760.1"/>
</dbReference>
<sequence>MSQLGMKKPTSWTYEQALERLPELLKAEGFGILTQIDVKETLKAKLGLDFRKYKILGACNPALAHQALSTVVDLGVMLPCNVIVYEGDDGKAVVTAVDPMQTIAAARPELAPIASEVRARLARVLEHVA</sequence>
<organism evidence="2 3">
    <name type="scientific">Anaeromyxobacter dehalogenans (strain 2CP-C)</name>
    <dbReference type="NCBI Taxonomy" id="290397"/>
    <lineage>
        <taxon>Bacteria</taxon>
        <taxon>Pseudomonadati</taxon>
        <taxon>Myxococcota</taxon>
        <taxon>Myxococcia</taxon>
        <taxon>Myxococcales</taxon>
        <taxon>Cystobacterineae</taxon>
        <taxon>Anaeromyxobacteraceae</taxon>
        <taxon>Anaeromyxobacter</taxon>
    </lineage>
</organism>
<dbReference type="SUPFAM" id="SSF103247">
    <property type="entry name" value="TT1751-like"/>
    <property type="match status" value="1"/>
</dbReference>
<dbReference type="Gene3D" id="3.30.310.70">
    <property type="entry name" value="TT1751-like domain"/>
    <property type="match status" value="1"/>
</dbReference>
<dbReference type="InterPro" id="IPR035923">
    <property type="entry name" value="TT1751-like_sf"/>
</dbReference>
<dbReference type="HOGENOM" id="CLU_126998_1_1_7"/>
<dbReference type="Pfam" id="PF03625">
    <property type="entry name" value="DUF302"/>
    <property type="match status" value="1"/>
</dbReference>
<feature type="domain" description="DUF302" evidence="1">
    <location>
        <begin position="36"/>
        <end position="99"/>
    </location>
</feature>
<name>Q2IGI9_ANADE</name>
<evidence type="ECO:0000313" key="2">
    <source>
        <dbReference type="EMBL" id="ABC83696.1"/>
    </source>
</evidence>
<dbReference type="PANTHER" id="PTHR38342">
    <property type="entry name" value="SLR5037 PROTEIN"/>
    <property type="match status" value="1"/>
</dbReference>
<dbReference type="eggNOG" id="COG3439">
    <property type="taxonomic scope" value="Bacteria"/>
</dbReference>
<dbReference type="PIRSF" id="PIRSF021774">
    <property type="entry name" value="UCP021774"/>
    <property type="match status" value="1"/>
</dbReference>
<gene>
    <name evidence="2" type="ordered locus">Adeh_3932</name>
</gene>
<dbReference type="PANTHER" id="PTHR38342:SF1">
    <property type="entry name" value="SLR5037 PROTEIN"/>
    <property type="match status" value="1"/>
</dbReference>
<dbReference type="STRING" id="290397.Adeh_3932"/>
<dbReference type="EMBL" id="CP000251">
    <property type="protein sequence ID" value="ABC83696.1"/>
    <property type="molecule type" value="Genomic_DNA"/>
</dbReference>
<evidence type="ECO:0000259" key="1">
    <source>
        <dbReference type="Pfam" id="PF03625"/>
    </source>
</evidence>
<dbReference type="CDD" id="cd14797">
    <property type="entry name" value="DUF302"/>
    <property type="match status" value="1"/>
</dbReference>
<reference evidence="2" key="1">
    <citation type="submission" date="2006-01" db="EMBL/GenBank/DDBJ databases">
        <title>Complete sequence of Anaeromyxobacter dehalogenans 2CP-C.</title>
        <authorList>
            <consortium name="US DOE Joint Genome Institute"/>
            <person name="Copeland A."/>
            <person name="Lucas S."/>
            <person name="Lapidus A."/>
            <person name="Barry K."/>
            <person name="Detter J.C."/>
            <person name="Glavina T."/>
            <person name="Hammon N."/>
            <person name="Israni S."/>
            <person name="Pitluck S."/>
            <person name="Brettin T."/>
            <person name="Bruce D."/>
            <person name="Han C."/>
            <person name="Tapia R."/>
            <person name="Gilna P."/>
            <person name="Kiss H."/>
            <person name="Schmutz J."/>
            <person name="Larimer F."/>
            <person name="Land M."/>
            <person name="Kyrpides N."/>
            <person name="Anderson I."/>
            <person name="Sanford R.A."/>
            <person name="Ritalahti K.M."/>
            <person name="Thomas H.S."/>
            <person name="Kirby J.R."/>
            <person name="Zhulin I.B."/>
            <person name="Loeffler F.E."/>
            <person name="Richardson P."/>
        </authorList>
    </citation>
    <scope>NUCLEOTIDE SEQUENCE</scope>
    <source>
        <strain evidence="2">2CP-C</strain>
    </source>
</reference>
<dbReference type="OrthoDB" id="9791067at2"/>
<evidence type="ECO:0000313" key="3">
    <source>
        <dbReference type="Proteomes" id="UP000001935"/>
    </source>
</evidence>
<dbReference type="InterPro" id="IPR016796">
    <property type="entry name" value="UCP021774"/>
</dbReference>
<dbReference type="Proteomes" id="UP000001935">
    <property type="component" value="Chromosome"/>
</dbReference>